<keyword evidence="2" id="KW-1185">Reference proteome</keyword>
<reference evidence="1 2" key="1">
    <citation type="submission" date="2014-10" db="EMBL/GenBank/DDBJ databases">
        <title>Draft genome of the hookworm Ancylostoma caninum.</title>
        <authorList>
            <person name="Mitreva M."/>
        </authorList>
    </citation>
    <scope>NUCLEOTIDE SEQUENCE [LARGE SCALE GENOMIC DNA]</scope>
    <source>
        <strain evidence="1 2">Baltimore</strain>
    </source>
</reference>
<evidence type="ECO:0000313" key="2">
    <source>
        <dbReference type="Proteomes" id="UP000252519"/>
    </source>
</evidence>
<protein>
    <recommendedName>
        <fullName evidence="3">Hexosyltransferase</fullName>
    </recommendedName>
</protein>
<evidence type="ECO:0000313" key="1">
    <source>
        <dbReference type="EMBL" id="RCN26986.1"/>
    </source>
</evidence>
<sequence length="83" mass="9888">MAYITTECAIANMLDAATRVKFFWIDDVFTTGILREQSNTSLVDNSLYYLPYDYMTESRRYYWEDVLFHLDSVPVDLSWNRII</sequence>
<comment type="caution">
    <text evidence="1">The sequence shown here is derived from an EMBL/GenBank/DDBJ whole genome shotgun (WGS) entry which is preliminary data.</text>
</comment>
<dbReference type="OrthoDB" id="6355886at2759"/>
<proteinExistence type="predicted"/>
<name>A0A368F4H0_ANCCA</name>
<gene>
    <name evidence="1" type="ORF">ANCCAN_27287</name>
</gene>
<dbReference type="EMBL" id="JOJR01005359">
    <property type="protein sequence ID" value="RCN26986.1"/>
    <property type="molecule type" value="Genomic_DNA"/>
</dbReference>
<dbReference type="AlphaFoldDB" id="A0A368F4H0"/>
<accession>A0A368F4H0</accession>
<organism evidence="1 2">
    <name type="scientific">Ancylostoma caninum</name>
    <name type="common">Dog hookworm</name>
    <dbReference type="NCBI Taxonomy" id="29170"/>
    <lineage>
        <taxon>Eukaryota</taxon>
        <taxon>Metazoa</taxon>
        <taxon>Ecdysozoa</taxon>
        <taxon>Nematoda</taxon>
        <taxon>Chromadorea</taxon>
        <taxon>Rhabditida</taxon>
        <taxon>Rhabditina</taxon>
        <taxon>Rhabditomorpha</taxon>
        <taxon>Strongyloidea</taxon>
        <taxon>Ancylostomatidae</taxon>
        <taxon>Ancylostomatinae</taxon>
        <taxon>Ancylostoma</taxon>
    </lineage>
</organism>
<dbReference type="Proteomes" id="UP000252519">
    <property type="component" value="Unassembled WGS sequence"/>
</dbReference>
<evidence type="ECO:0008006" key="3">
    <source>
        <dbReference type="Google" id="ProtNLM"/>
    </source>
</evidence>